<feature type="transmembrane region" description="Helical" evidence="6">
    <location>
        <begin position="20"/>
        <end position="48"/>
    </location>
</feature>
<dbReference type="GO" id="GO:0005886">
    <property type="term" value="C:plasma membrane"/>
    <property type="evidence" value="ECO:0007669"/>
    <property type="project" value="UniProtKB-SubCell"/>
</dbReference>
<evidence type="ECO:0000256" key="1">
    <source>
        <dbReference type="ARBA" id="ARBA00004651"/>
    </source>
</evidence>
<feature type="transmembrane region" description="Helical" evidence="6">
    <location>
        <begin position="158"/>
        <end position="178"/>
    </location>
</feature>
<dbReference type="RefSeq" id="WP_006167979.1">
    <property type="nucleotide sequence ID" value="NZ_AOIN01000067.1"/>
</dbReference>
<feature type="transmembrane region" description="Helical" evidence="6">
    <location>
        <begin position="69"/>
        <end position="89"/>
    </location>
</feature>
<proteinExistence type="predicted"/>
<reference evidence="7 8" key="1">
    <citation type="journal article" date="2014" name="PLoS Genet.">
        <title>Phylogenetically driven sequencing of extremely halophilic archaea reveals strategies for static and dynamic osmo-response.</title>
        <authorList>
            <person name="Becker E.A."/>
            <person name="Seitzer P.M."/>
            <person name="Tritt A."/>
            <person name="Larsen D."/>
            <person name="Krusor M."/>
            <person name="Yao A.I."/>
            <person name="Wu D."/>
            <person name="Madern D."/>
            <person name="Eisen J.A."/>
            <person name="Darling A.E."/>
            <person name="Facciotti M.T."/>
        </authorList>
    </citation>
    <scope>NUCLEOTIDE SEQUENCE [LARGE SCALE GENOMIC DNA]</scope>
    <source>
        <strain evidence="7 8">JCM 10990</strain>
    </source>
</reference>
<feature type="transmembrane region" description="Helical" evidence="6">
    <location>
        <begin position="303"/>
        <end position="323"/>
    </location>
</feature>
<keyword evidence="3 6" id="KW-0812">Transmembrane</keyword>
<comment type="subcellular location">
    <subcellularLocation>
        <location evidence="1">Cell membrane</location>
        <topology evidence="1">Multi-pass membrane protein</topology>
    </subcellularLocation>
</comment>
<dbReference type="AlphaFoldDB" id="M0AG51"/>
<evidence type="ECO:0000256" key="3">
    <source>
        <dbReference type="ARBA" id="ARBA00022692"/>
    </source>
</evidence>
<dbReference type="PANTHER" id="PTHR43141:SF4">
    <property type="entry name" value="CYTOCHROME BD2 SUBUNIT II"/>
    <property type="match status" value="1"/>
</dbReference>
<dbReference type="GO" id="GO:0009055">
    <property type="term" value="F:electron transfer activity"/>
    <property type="evidence" value="ECO:0007669"/>
    <property type="project" value="TreeGrafter"/>
</dbReference>
<feature type="transmembrane region" description="Helical" evidence="6">
    <location>
        <begin position="131"/>
        <end position="152"/>
    </location>
</feature>
<evidence type="ECO:0000313" key="8">
    <source>
        <dbReference type="Proteomes" id="UP000011693"/>
    </source>
</evidence>
<accession>M0AG51</accession>
<evidence type="ECO:0000256" key="5">
    <source>
        <dbReference type="ARBA" id="ARBA00023136"/>
    </source>
</evidence>
<evidence type="ECO:0000256" key="2">
    <source>
        <dbReference type="ARBA" id="ARBA00022475"/>
    </source>
</evidence>
<feature type="transmembrane region" description="Helical" evidence="6">
    <location>
        <begin position="256"/>
        <end position="277"/>
    </location>
</feature>
<feature type="transmembrane region" description="Helical" evidence="6">
    <location>
        <begin position="199"/>
        <end position="218"/>
    </location>
</feature>
<sequence length="335" mass="36260">MNKPLEFLSPEAYVVEWLPLFWFALVFFSFGTYLLLDGFDFGIGMLYARATPDHREVMLAAFGPVWKANEVWLVLFGTVLFAGFPVVYANLLSRHYLLVFALLAALICRAVGSKLRDERDDKQWQRTCDGLFVGGSLLAPFLIGMFAANWRFGLESTVTVPALAVGTLVVVLSLLLGSAFMGVKARGELQARMRRQGRWALAGTVLLIVVTVAFVAVFEPGQGPFPSTTASLIAISVTLLLGTVGAIAIQTRRHYVWAAVSAAITVTVVGYLAWTMVPAVDPAAGLLIDDAVVSPLALELNTLFAVTILPIVVGYFVMLYSVFSGPVDEGGYGHS</sequence>
<dbReference type="Proteomes" id="UP000011693">
    <property type="component" value="Unassembled WGS sequence"/>
</dbReference>
<keyword evidence="2" id="KW-1003">Cell membrane</keyword>
<organism evidence="7 8">
    <name type="scientific">Natrialba chahannaoensis JCM 10990</name>
    <dbReference type="NCBI Taxonomy" id="1227492"/>
    <lineage>
        <taxon>Archaea</taxon>
        <taxon>Methanobacteriati</taxon>
        <taxon>Methanobacteriota</taxon>
        <taxon>Stenosarchaea group</taxon>
        <taxon>Halobacteria</taxon>
        <taxon>Halobacteriales</taxon>
        <taxon>Natrialbaceae</taxon>
        <taxon>Natrialba</taxon>
    </lineage>
</organism>
<protein>
    <submittedName>
        <fullName evidence="7">Cytochrome d ubiquinol oxidase subunit II</fullName>
    </submittedName>
</protein>
<dbReference type="OrthoDB" id="205826at2157"/>
<dbReference type="EMBL" id="AOIN01000067">
    <property type="protein sequence ID" value="ELY97494.1"/>
    <property type="molecule type" value="Genomic_DNA"/>
</dbReference>
<dbReference type="PANTHER" id="PTHR43141">
    <property type="entry name" value="CYTOCHROME BD2 SUBUNIT II"/>
    <property type="match status" value="1"/>
</dbReference>
<dbReference type="Pfam" id="PF02322">
    <property type="entry name" value="Cyt_bd_oxida_II"/>
    <property type="match status" value="1"/>
</dbReference>
<comment type="caution">
    <text evidence="7">The sequence shown here is derived from an EMBL/GenBank/DDBJ whole genome shotgun (WGS) entry which is preliminary data.</text>
</comment>
<evidence type="ECO:0000256" key="4">
    <source>
        <dbReference type="ARBA" id="ARBA00022989"/>
    </source>
</evidence>
<keyword evidence="5 6" id="KW-0472">Membrane</keyword>
<evidence type="ECO:0000256" key="6">
    <source>
        <dbReference type="SAM" id="Phobius"/>
    </source>
</evidence>
<name>M0AG51_9EURY</name>
<dbReference type="PATRIC" id="fig|1227492.4.peg.2521"/>
<dbReference type="GO" id="GO:0019646">
    <property type="term" value="P:aerobic electron transport chain"/>
    <property type="evidence" value="ECO:0007669"/>
    <property type="project" value="TreeGrafter"/>
</dbReference>
<dbReference type="InterPro" id="IPR003317">
    <property type="entry name" value="Cyt-d_oxidase_su2"/>
</dbReference>
<dbReference type="GO" id="GO:0070069">
    <property type="term" value="C:cytochrome complex"/>
    <property type="evidence" value="ECO:0007669"/>
    <property type="project" value="TreeGrafter"/>
</dbReference>
<dbReference type="GO" id="GO:0016682">
    <property type="term" value="F:oxidoreductase activity, acting on diphenols and related substances as donors, oxygen as acceptor"/>
    <property type="evidence" value="ECO:0007669"/>
    <property type="project" value="TreeGrafter"/>
</dbReference>
<feature type="transmembrane region" description="Helical" evidence="6">
    <location>
        <begin position="230"/>
        <end position="249"/>
    </location>
</feature>
<dbReference type="STRING" id="1227492.C482_12764"/>
<gene>
    <name evidence="7" type="ORF">C482_12764</name>
</gene>
<evidence type="ECO:0000313" key="7">
    <source>
        <dbReference type="EMBL" id="ELY97494.1"/>
    </source>
</evidence>
<keyword evidence="8" id="KW-1185">Reference proteome</keyword>
<keyword evidence="4 6" id="KW-1133">Transmembrane helix</keyword>